<feature type="domain" description="KATNIP" evidence="2">
    <location>
        <begin position="231"/>
        <end position="390"/>
    </location>
</feature>
<proteinExistence type="predicted"/>
<dbReference type="InterPro" id="IPR027859">
    <property type="entry name" value="KATNIP_dom"/>
</dbReference>
<feature type="compositionally biased region" description="Basic residues" evidence="1">
    <location>
        <begin position="494"/>
        <end position="503"/>
    </location>
</feature>
<dbReference type="InterPro" id="IPR026704">
    <property type="entry name" value="KATNIP"/>
</dbReference>
<dbReference type="Pfam" id="PF14652">
    <property type="entry name" value="DUF4457"/>
    <property type="match status" value="1"/>
</dbReference>
<feature type="region of interest" description="Disordered" evidence="1">
    <location>
        <begin position="96"/>
        <end position="130"/>
    </location>
</feature>
<feature type="region of interest" description="Disordered" evidence="1">
    <location>
        <begin position="33"/>
        <end position="76"/>
    </location>
</feature>
<gene>
    <name evidence="3" type="ORF">OS493_026749</name>
</gene>
<comment type="caution">
    <text evidence="3">The sequence shown here is derived from an EMBL/GenBank/DDBJ whole genome shotgun (WGS) entry which is preliminary data.</text>
</comment>
<protein>
    <recommendedName>
        <fullName evidence="2">KATNIP domain-containing protein</fullName>
    </recommendedName>
</protein>
<feature type="compositionally biased region" description="Polar residues" evidence="1">
    <location>
        <begin position="96"/>
        <end position="106"/>
    </location>
</feature>
<dbReference type="OrthoDB" id="10072067at2759"/>
<feature type="region of interest" description="Disordered" evidence="1">
    <location>
        <begin position="172"/>
        <end position="206"/>
    </location>
</feature>
<evidence type="ECO:0000313" key="3">
    <source>
        <dbReference type="EMBL" id="KAJ7390237.1"/>
    </source>
</evidence>
<feature type="compositionally biased region" description="Low complexity" evidence="1">
    <location>
        <begin position="173"/>
        <end position="183"/>
    </location>
</feature>
<feature type="compositionally biased region" description="Basic and acidic residues" evidence="1">
    <location>
        <begin position="33"/>
        <end position="62"/>
    </location>
</feature>
<evidence type="ECO:0000313" key="4">
    <source>
        <dbReference type="Proteomes" id="UP001163046"/>
    </source>
</evidence>
<organism evidence="3 4">
    <name type="scientific">Desmophyllum pertusum</name>
    <dbReference type="NCBI Taxonomy" id="174260"/>
    <lineage>
        <taxon>Eukaryota</taxon>
        <taxon>Metazoa</taxon>
        <taxon>Cnidaria</taxon>
        <taxon>Anthozoa</taxon>
        <taxon>Hexacorallia</taxon>
        <taxon>Scleractinia</taxon>
        <taxon>Caryophylliina</taxon>
        <taxon>Caryophylliidae</taxon>
        <taxon>Desmophyllum</taxon>
    </lineage>
</organism>
<evidence type="ECO:0000259" key="2">
    <source>
        <dbReference type="Pfam" id="PF14652"/>
    </source>
</evidence>
<feature type="compositionally biased region" description="Polar residues" evidence="1">
    <location>
        <begin position="193"/>
        <end position="206"/>
    </location>
</feature>
<dbReference type="PANTHER" id="PTHR21534">
    <property type="entry name" value="KATANIN-INTERACTING PROTEIN"/>
    <property type="match status" value="1"/>
</dbReference>
<reference evidence="3" key="1">
    <citation type="submission" date="2023-01" db="EMBL/GenBank/DDBJ databases">
        <title>Genome assembly of the deep-sea coral Lophelia pertusa.</title>
        <authorList>
            <person name="Herrera S."/>
            <person name="Cordes E."/>
        </authorList>
    </citation>
    <scope>NUCLEOTIDE SEQUENCE</scope>
    <source>
        <strain evidence="3">USNM1676648</strain>
        <tissue evidence="3">Polyp</tissue>
    </source>
</reference>
<accession>A0A9X0D7G7</accession>
<name>A0A9X0D7G7_9CNID</name>
<feature type="region of interest" description="Disordered" evidence="1">
    <location>
        <begin position="1"/>
        <end position="20"/>
    </location>
</feature>
<dbReference type="PANTHER" id="PTHR21534:SF0">
    <property type="entry name" value="KATANIN-INTERACTING PROTEIN"/>
    <property type="match status" value="1"/>
</dbReference>
<feature type="compositionally biased region" description="Basic and acidic residues" evidence="1">
    <location>
        <begin position="446"/>
        <end position="484"/>
    </location>
</feature>
<evidence type="ECO:0000256" key="1">
    <source>
        <dbReference type="SAM" id="MobiDB-lite"/>
    </source>
</evidence>
<dbReference type="EMBL" id="MU825419">
    <property type="protein sequence ID" value="KAJ7390237.1"/>
    <property type="molecule type" value="Genomic_DNA"/>
</dbReference>
<dbReference type="Proteomes" id="UP001163046">
    <property type="component" value="Unassembled WGS sequence"/>
</dbReference>
<feature type="region of interest" description="Disordered" evidence="1">
    <location>
        <begin position="404"/>
        <end position="522"/>
    </location>
</feature>
<keyword evidence="4" id="KW-1185">Reference proteome</keyword>
<sequence length="522" mass="58793">MKMNPRVNVNSLRKKNADDYDSVDLFSSKHKIIADTEHHKRLEKNETQDKELTLTSAPEKKSRPLSATRRTEPKDKVDNNAEEIFKAMVEENQTIESKASGSQTAPERSKHISSPPLSEEVKRPSSISSCPLKTDETIALVTEKVRKMDARQQHNLIELLAKLESCKVPFKVSSPSPSPRLSPMKATVPFTPVTRSTSTEPGQSKDFSVMDSLDTAEHNQENDEGTDVYFEILTNWGNPKYLGLTEIQFFDLEGNLVPYDECHVTISGHVGEEGVLGNLANGKTKTTKGRYMWSCDFTNRHPVELVFHLPRVEANSAECHGLSKITVWNYNRGIKELTVGAKDVRIFVGGELVWEGVIDKGCGNQVFDYCKIIDLTHTDQHPEDNKELAQDPEPVIRSQTVVLRRSSDGLNTQENGAAEERHTITNRQEIQDQPVVRSTTVLIKQSPEKDQQGYEQEIKEHGLEPQETNARTDNDDSHSKEQQRIPKPPGSPRMHPKSPRSQRRGTSTEESKLAEQTLLRTD</sequence>
<dbReference type="AlphaFoldDB" id="A0A9X0D7G7"/>